<evidence type="ECO:0000259" key="4">
    <source>
        <dbReference type="Pfam" id="PF07686"/>
    </source>
</evidence>
<evidence type="ECO:0000256" key="2">
    <source>
        <dbReference type="ARBA" id="ARBA00022859"/>
    </source>
</evidence>
<dbReference type="Pfam" id="PF07686">
    <property type="entry name" value="V-set"/>
    <property type="match status" value="1"/>
</dbReference>
<feature type="domain" description="Immunoglobulin V-set" evidence="4">
    <location>
        <begin position="25"/>
        <end position="123"/>
    </location>
</feature>
<sequence>MKPLLLCLHHLCFLLILISVVKTLTQPHPQVVKEKTEVEISCSHDDATLQLMYWYQQRKDSPSLILIGYGYDIGQPIYEGQLEEQFQLRRQSTTAGTLLLVNDSSVYYCAASHSDALRAGSHTNNKTDGRKELWFV</sequence>
<dbReference type="GeneTree" id="ENSGT00940000176957"/>
<evidence type="ECO:0000256" key="1">
    <source>
        <dbReference type="ARBA" id="ARBA00022729"/>
    </source>
</evidence>
<dbReference type="GO" id="GO:0005886">
    <property type="term" value="C:plasma membrane"/>
    <property type="evidence" value="ECO:0007669"/>
    <property type="project" value="TreeGrafter"/>
</dbReference>
<dbReference type="SUPFAM" id="SSF48726">
    <property type="entry name" value="Immunoglobulin"/>
    <property type="match status" value="1"/>
</dbReference>
<organism evidence="5">
    <name type="scientific">Stegastes partitus</name>
    <name type="common">bicolor damselfish</name>
    <dbReference type="NCBI Taxonomy" id="144197"/>
    <lineage>
        <taxon>Eukaryota</taxon>
        <taxon>Metazoa</taxon>
        <taxon>Chordata</taxon>
        <taxon>Craniata</taxon>
        <taxon>Vertebrata</taxon>
        <taxon>Euteleostomi</taxon>
        <taxon>Actinopterygii</taxon>
        <taxon>Neopterygii</taxon>
        <taxon>Teleostei</taxon>
        <taxon>Neoteleostei</taxon>
        <taxon>Acanthomorphata</taxon>
        <taxon>Ovalentaria</taxon>
        <taxon>Pomacentridae</taxon>
        <taxon>Stegastes</taxon>
    </lineage>
</organism>
<accession>A0A3B4Z478</accession>
<dbReference type="Ensembl" id="ENSSPAT00000003596.1">
    <property type="protein sequence ID" value="ENSSPAP00000003530.1"/>
    <property type="gene ID" value="ENSSPAG00000002720.1"/>
</dbReference>
<keyword evidence="2" id="KW-0391">Immunity</keyword>
<feature type="signal peptide" evidence="3">
    <location>
        <begin position="1"/>
        <end position="23"/>
    </location>
</feature>
<reference evidence="5" key="1">
    <citation type="submission" date="2023-09" db="UniProtKB">
        <authorList>
            <consortium name="Ensembl"/>
        </authorList>
    </citation>
    <scope>IDENTIFICATION</scope>
</reference>
<protein>
    <recommendedName>
        <fullName evidence="4">Immunoglobulin V-set domain-containing protein</fullName>
    </recommendedName>
</protein>
<dbReference type="Gene3D" id="2.60.40.10">
    <property type="entry name" value="Immunoglobulins"/>
    <property type="match status" value="1"/>
</dbReference>
<evidence type="ECO:0000256" key="3">
    <source>
        <dbReference type="SAM" id="SignalP"/>
    </source>
</evidence>
<name>A0A3B4Z478_9TELE</name>
<dbReference type="InterPro" id="IPR013106">
    <property type="entry name" value="Ig_V-set"/>
</dbReference>
<dbReference type="GO" id="GO:0002376">
    <property type="term" value="P:immune system process"/>
    <property type="evidence" value="ECO:0007669"/>
    <property type="project" value="UniProtKB-KW"/>
</dbReference>
<dbReference type="PANTHER" id="PTHR23268">
    <property type="entry name" value="T-CELL RECEPTOR BETA CHAIN"/>
    <property type="match status" value="1"/>
</dbReference>
<dbReference type="PANTHER" id="PTHR23268:SF102">
    <property type="entry name" value="IMMUNOGLOBULIN V-SET DOMAIN-CONTAINING PROTEIN"/>
    <property type="match status" value="1"/>
</dbReference>
<proteinExistence type="predicted"/>
<feature type="chain" id="PRO_5017437944" description="Immunoglobulin V-set domain-containing protein" evidence="3">
    <location>
        <begin position="24"/>
        <end position="136"/>
    </location>
</feature>
<evidence type="ECO:0000313" key="5">
    <source>
        <dbReference type="Ensembl" id="ENSSPAP00000003530.1"/>
    </source>
</evidence>
<dbReference type="GO" id="GO:0007166">
    <property type="term" value="P:cell surface receptor signaling pathway"/>
    <property type="evidence" value="ECO:0007669"/>
    <property type="project" value="TreeGrafter"/>
</dbReference>
<dbReference type="InterPro" id="IPR013783">
    <property type="entry name" value="Ig-like_fold"/>
</dbReference>
<dbReference type="AlphaFoldDB" id="A0A3B4Z478"/>
<keyword evidence="1 3" id="KW-0732">Signal</keyword>
<dbReference type="STRING" id="144197.ENSSPAP00000003530"/>
<dbReference type="InterPro" id="IPR036179">
    <property type="entry name" value="Ig-like_dom_sf"/>
</dbReference>
<dbReference type="InterPro" id="IPR050413">
    <property type="entry name" value="TCR_beta_variable"/>
</dbReference>